<feature type="compositionally biased region" description="Basic and acidic residues" evidence="1">
    <location>
        <begin position="1"/>
        <end position="14"/>
    </location>
</feature>
<reference evidence="2 3" key="1">
    <citation type="submission" date="2023-02" db="EMBL/GenBank/DDBJ databases">
        <title>LHISI_Scaffold_Assembly.</title>
        <authorList>
            <person name="Stuart O.P."/>
            <person name="Cleave R."/>
            <person name="Magrath M.J.L."/>
            <person name="Mikheyev A.S."/>
        </authorList>
    </citation>
    <scope>NUCLEOTIDE SEQUENCE [LARGE SCALE GENOMIC DNA]</scope>
    <source>
        <strain evidence="2">Daus_M_001</strain>
        <tissue evidence="2">Leg muscle</tissue>
    </source>
</reference>
<dbReference type="PANTHER" id="PTHR10825:SF29">
    <property type="entry name" value="POLYCOMB GROUP RING FINGER PROTEIN 1"/>
    <property type="match status" value="1"/>
</dbReference>
<keyword evidence="3" id="KW-1185">Reference proteome</keyword>
<accession>A0ABQ9HPX8</accession>
<name>A0ABQ9HPX8_9NEOP</name>
<dbReference type="Proteomes" id="UP001159363">
    <property type="component" value="Chromosome X"/>
</dbReference>
<dbReference type="PANTHER" id="PTHR10825">
    <property type="entry name" value="RING FINGER DOMAIN-CONTAINING, POLYCOMB GROUP COMPONENT"/>
    <property type="match status" value="1"/>
</dbReference>
<proteinExistence type="predicted"/>
<comment type="caution">
    <text evidence="2">The sequence shown here is derived from an EMBL/GenBank/DDBJ whole genome shotgun (WGS) entry which is preliminary data.</text>
</comment>
<sequence length="479" mass="53777">MKGRGKRDIPEKTRRPAALSDSSPTRKNPGVTWPGIEPGSPWWEASRLTGQPPRPPPRDHDACSSAFRSLMVRRLLPGGALARCCTDTARVVNYRCVSLPRPISVARAFFLAHALLSLLARRATAQGCQPSHVAFPSTAGWRHCPSPSKTSHEAVILPAALYTTPPSVAFLHEMKLLSKMVVMCVAVCRSCIVRHLRTSKFCPACDVQLHKTRPLLSISTLAFHQGDPGSIRCWVIPDFRIWESCRTMPLVGWFNRGYPVSPPLHSGAAPLSSQLTSSALKTSMPDRTLQTLVYKLVPNLYHNEMRRRHQFVREHVDEVAYEDAQRLLAEDDFFSADDAISLSIQYYERSATPLHSFRSRSLTIWYQSKARGSPRKDKMEKGLTQTRTHVLLARCLGKEEDVSRRLRLPWFGVLSTLHAPRLIASACLELSCAFEAEKRGSDKVDTVTSIKCPIATKCQARNWRAVFSSHCKYLRDSQR</sequence>
<dbReference type="Gene3D" id="3.30.40.10">
    <property type="entry name" value="Zinc/RING finger domain, C3HC4 (zinc finger)"/>
    <property type="match status" value="1"/>
</dbReference>
<organism evidence="2 3">
    <name type="scientific">Dryococelus australis</name>
    <dbReference type="NCBI Taxonomy" id="614101"/>
    <lineage>
        <taxon>Eukaryota</taxon>
        <taxon>Metazoa</taxon>
        <taxon>Ecdysozoa</taxon>
        <taxon>Arthropoda</taxon>
        <taxon>Hexapoda</taxon>
        <taxon>Insecta</taxon>
        <taxon>Pterygota</taxon>
        <taxon>Neoptera</taxon>
        <taxon>Polyneoptera</taxon>
        <taxon>Phasmatodea</taxon>
        <taxon>Verophasmatodea</taxon>
        <taxon>Anareolatae</taxon>
        <taxon>Phasmatidae</taxon>
        <taxon>Eurycanthinae</taxon>
        <taxon>Dryococelus</taxon>
    </lineage>
</organism>
<dbReference type="EMBL" id="JARBHB010000004">
    <property type="protein sequence ID" value="KAJ8885983.1"/>
    <property type="molecule type" value="Genomic_DNA"/>
</dbReference>
<dbReference type="InterPro" id="IPR013083">
    <property type="entry name" value="Znf_RING/FYVE/PHD"/>
</dbReference>
<evidence type="ECO:0000313" key="3">
    <source>
        <dbReference type="Proteomes" id="UP001159363"/>
    </source>
</evidence>
<evidence type="ECO:0000313" key="2">
    <source>
        <dbReference type="EMBL" id="KAJ8885983.1"/>
    </source>
</evidence>
<evidence type="ECO:0000256" key="1">
    <source>
        <dbReference type="SAM" id="MobiDB-lite"/>
    </source>
</evidence>
<protein>
    <submittedName>
        <fullName evidence="2">Uncharacterized protein</fullName>
    </submittedName>
</protein>
<gene>
    <name evidence="2" type="ORF">PR048_012189</name>
</gene>
<feature type="region of interest" description="Disordered" evidence="1">
    <location>
        <begin position="1"/>
        <end position="61"/>
    </location>
</feature>